<evidence type="ECO:0000256" key="1">
    <source>
        <dbReference type="ARBA" id="ARBA00006800"/>
    </source>
</evidence>
<feature type="compositionally biased region" description="Basic residues" evidence="3">
    <location>
        <begin position="1"/>
        <end position="13"/>
    </location>
</feature>
<feature type="compositionally biased region" description="Basic and acidic residues" evidence="3">
    <location>
        <begin position="14"/>
        <end position="28"/>
    </location>
</feature>
<proteinExistence type="inferred from homology"/>
<evidence type="ECO:0000313" key="4">
    <source>
        <dbReference type="EMBL" id="CAK7899409.1"/>
    </source>
</evidence>
<protein>
    <recommendedName>
        <fullName evidence="2">rRNA-processing protein FYV7</fullName>
    </recommendedName>
</protein>
<dbReference type="PANTHER" id="PTHR15657">
    <property type="entry name" value="THYROID TRANSCRIPTION FACTOR 1-ASSOCIATED PROTEIN 26"/>
    <property type="match status" value="1"/>
</dbReference>
<feature type="compositionally biased region" description="Basic and acidic residues" evidence="3">
    <location>
        <begin position="103"/>
        <end position="142"/>
    </location>
</feature>
<feature type="compositionally biased region" description="Basic residues" evidence="3">
    <location>
        <begin position="29"/>
        <end position="40"/>
    </location>
</feature>
<keyword evidence="5" id="KW-1185">Reference proteome</keyword>
<feature type="region of interest" description="Disordered" evidence="3">
    <location>
        <begin position="1"/>
        <end position="170"/>
    </location>
</feature>
<dbReference type="Pfam" id="PF08524">
    <property type="entry name" value="rRNA_processing"/>
    <property type="match status" value="1"/>
</dbReference>
<reference evidence="4 5" key="1">
    <citation type="submission" date="2024-01" db="EMBL/GenBank/DDBJ databases">
        <authorList>
            <consortium name="Genoscope - CEA"/>
            <person name="William W."/>
        </authorList>
    </citation>
    <scope>NUCLEOTIDE SEQUENCE [LARGE SCALE GENOMIC DNA]</scope>
    <source>
        <strain evidence="4 5">29B2s-10</strain>
    </source>
</reference>
<gene>
    <name evidence="4" type="primary">FYV7</name>
    <name evidence="4" type="ORF">CAAN4_C02608</name>
</gene>
<evidence type="ECO:0000313" key="5">
    <source>
        <dbReference type="Proteomes" id="UP001497600"/>
    </source>
</evidence>
<dbReference type="InterPro" id="IPR013730">
    <property type="entry name" value="Fyv7/TAP26"/>
</dbReference>
<dbReference type="Proteomes" id="UP001497600">
    <property type="component" value="Chromosome C"/>
</dbReference>
<sequence>MVAYKGKFKHQKNPYRDRKEHKSDEIKKSLTHRARLRKNYFKLLEKEGIPETKREDRQDSHQQEGDNSEDDEQDENSSKLPAPKYRERKPLDNSTKKPMNFAERAKLAKERKEQNRKDKLQAIKERREQISSRVKEREYKKERLTKRTRSGQPLMGPRINNLLDKIKSDM</sequence>
<dbReference type="EMBL" id="OZ004255">
    <property type="protein sequence ID" value="CAK7899409.1"/>
    <property type="molecule type" value="Genomic_DNA"/>
</dbReference>
<comment type="similarity">
    <text evidence="1">Belongs to the FYV7 family.</text>
</comment>
<dbReference type="PANTHER" id="PTHR15657:SF1">
    <property type="entry name" value="THYROID TRANSCRIPTION FACTOR 1-ASSOCIATED PROTEIN 26"/>
    <property type="match status" value="1"/>
</dbReference>
<evidence type="ECO:0000256" key="3">
    <source>
        <dbReference type="SAM" id="MobiDB-lite"/>
    </source>
</evidence>
<organism evidence="4 5">
    <name type="scientific">[Candida] anglica</name>
    <dbReference type="NCBI Taxonomy" id="148631"/>
    <lineage>
        <taxon>Eukaryota</taxon>
        <taxon>Fungi</taxon>
        <taxon>Dikarya</taxon>
        <taxon>Ascomycota</taxon>
        <taxon>Saccharomycotina</taxon>
        <taxon>Pichiomycetes</taxon>
        <taxon>Debaryomycetaceae</taxon>
        <taxon>Kurtzmaniella</taxon>
    </lineage>
</organism>
<feature type="compositionally biased region" description="Basic and acidic residues" evidence="3">
    <location>
        <begin position="84"/>
        <end position="95"/>
    </location>
</feature>
<name>A0ABP0EC00_9ASCO</name>
<evidence type="ECO:0000256" key="2">
    <source>
        <dbReference type="ARBA" id="ARBA00018780"/>
    </source>
</evidence>
<feature type="compositionally biased region" description="Acidic residues" evidence="3">
    <location>
        <begin position="66"/>
        <end position="75"/>
    </location>
</feature>
<accession>A0ABP0EC00</accession>
<feature type="compositionally biased region" description="Basic and acidic residues" evidence="3">
    <location>
        <begin position="43"/>
        <end position="64"/>
    </location>
</feature>